<feature type="region of interest" description="Disordered" evidence="2">
    <location>
        <begin position="461"/>
        <end position="488"/>
    </location>
</feature>
<keyword evidence="4" id="KW-1185">Reference proteome</keyword>
<feature type="compositionally biased region" description="Acidic residues" evidence="2">
    <location>
        <begin position="468"/>
        <end position="487"/>
    </location>
</feature>
<accession>A0A9W9NTE5</accession>
<dbReference type="OrthoDB" id="4497058at2759"/>
<feature type="region of interest" description="Disordered" evidence="2">
    <location>
        <begin position="283"/>
        <end position="327"/>
    </location>
</feature>
<gene>
    <name evidence="3" type="ORF">N7468_006686</name>
</gene>
<proteinExistence type="predicted"/>
<evidence type="ECO:0000256" key="2">
    <source>
        <dbReference type="SAM" id="MobiDB-lite"/>
    </source>
</evidence>
<evidence type="ECO:0000313" key="4">
    <source>
        <dbReference type="Proteomes" id="UP001150941"/>
    </source>
</evidence>
<protein>
    <submittedName>
        <fullName evidence="3">Uncharacterized protein</fullName>
    </submittedName>
</protein>
<keyword evidence="1" id="KW-0175">Coiled coil</keyword>
<reference evidence="3" key="2">
    <citation type="journal article" date="2023" name="IMA Fungus">
        <title>Comparative genomic study of the Penicillium genus elucidates a diverse pangenome and 15 lateral gene transfer events.</title>
        <authorList>
            <person name="Petersen C."/>
            <person name="Sorensen T."/>
            <person name="Nielsen M.R."/>
            <person name="Sondergaard T.E."/>
            <person name="Sorensen J.L."/>
            <person name="Fitzpatrick D.A."/>
            <person name="Frisvad J.C."/>
            <person name="Nielsen K.L."/>
        </authorList>
    </citation>
    <scope>NUCLEOTIDE SEQUENCE</scope>
    <source>
        <strain evidence="3">IBT 19713</strain>
    </source>
</reference>
<name>A0A9W9NTE5_9EURO</name>
<dbReference type="RefSeq" id="XP_058328872.1">
    <property type="nucleotide sequence ID" value="XM_058475982.1"/>
</dbReference>
<reference evidence="3" key="1">
    <citation type="submission" date="2022-11" db="EMBL/GenBank/DDBJ databases">
        <authorList>
            <person name="Petersen C."/>
        </authorList>
    </citation>
    <scope>NUCLEOTIDE SEQUENCE</scope>
    <source>
        <strain evidence="3">IBT 19713</strain>
    </source>
</reference>
<evidence type="ECO:0000256" key="1">
    <source>
        <dbReference type="SAM" id="Coils"/>
    </source>
</evidence>
<dbReference type="EMBL" id="JAPQKS010000005">
    <property type="protein sequence ID" value="KAJ5225461.1"/>
    <property type="molecule type" value="Genomic_DNA"/>
</dbReference>
<evidence type="ECO:0000313" key="3">
    <source>
        <dbReference type="EMBL" id="KAJ5225461.1"/>
    </source>
</evidence>
<dbReference type="GeneID" id="83203285"/>
<dbReference type="Proteomes" id="UP001150941">
    <property type="component" value="Unassembled WGS sequence"/>
</dbReference>
<feature type="compositionally biased region" description="Basic and acidic residues" evidence="2">
    <location>
        <begin position="298"/>
        <end position="321"/>
    </location>
</feature>
<sequence>MDSSSESSSSVSDFEDKADSYKCSVHNLTAKVFLNRPLQDLIPGRYLRRAEHTGVAQRKAWIFRGGAEDGRQVNQKEWSKIDIRYRGVFKTLSKVPQFKKGLWEGGSEKCHGELNDKSRLAQAQLVYALLSDVTEMLDLQRPTKDGNSIFYLRPRLLDSFLEYWTGYREKHKDGPKTAGFLAMDFEPDNGGCVPILPVSSTTKEAPLTEVLDDKFKLILGQLLLHIRPLPLPGDRLPDQEIFLLGIHGSKLHLLRAYFPGQKISSLWCRRYIPAQETFTLIPRPLRHRSSSSPNPRIKHMDDSDSQHYDADHGHNIPDKSRTTSRTASYTSFPSYIQHHQQSSTETLSEDIGEMFDINLMEPLDPNLQSSHSRPRAHSHTPRFYTKNNLERIRQQLDATKMEFLDNEPDTRTFRILGTREYDLWKRKDFYTAVQMLVALQMYLFSGKALCGALQETFEKHPIRRGEKDDDSNENSDFESDSSVDEMTDQQRTLVLERHAAIEEARVIRSERELQRVEELQRREELAEIQAREDMRWGGSRSDWEFGGSEKALVGFHVEGWRWAPRGFS</sequence>
<feature type="coiled-coil region" evidence="1">
    <location>
        <begin position="499"/>
        <end position="529"/>
    </location>
</feature>
<dbReference type="AlphaFoldDB" id="A0A9W9NTE5"/>
<comment type="caution">
    <text evidence="3">The sequence shown here is derived from an EMBL/GenBank/DDBJ whole genome shotgun (WGS) entry which is preliminary data.</text>
</comment>
<organism evidence="3 4">
    <name type="scientific">Penicillium chermesinum</name>
    <dbReference type="NCBI Taxonomy" id="63820"/>
    <lineage>
        <taxon>Eukaryota</taxon>
        <taxon>Fungi</taxon>
        <taxon>Dikarya</taxon>
        <taxon>Ascomycota</taxon>
        <taxon>Pezizomycotina</taxon>
        <taxon>Eurotiomycetes</taxon>
        <taxon>Eurotiomycetidae</taxon>
        <taxon>Eurotiales</taxon>
        <taxon>Aspergillaceae</taxon>
        <taxon>Penicillium</taxon>
    </lineage>
</organism>